<feature type="compositionally biased region" description="Polar residues" evidence="2">
    <location>
        <begin position="677"/>
        <end position="690"/>
    </location>
</feature>
<dbReference type="InterPro" id="IPR052400">
    <property type="entry name" value="Zn2-C6_fungal_TF"/>
</dbReference>
<dbReference type="PROSITE" id="PS00463">
    <property type="entry name" value="ZN2_CY6_FUNGAL_1"/>
    <property type="match status" value="1"/>
</dbReference>
<feature type="region of interest" description="Disordered" evidence="2">
    <location>
        <begin position="660"/>
        <end position="744"/>
    </location>
</feature>
<dbReference type="InterPro" id="IPR036864">
    <property type="entry name" value="Zn2-C6_fun-type_DNA-bd_sf"/>
</dbReference>
<dbReference type="PROSITE" id="PS50048">
    <property type="entry name" value="ZN2_CY6_FUNGAL_2"/>
    <property type="match status" value="1"/>
</dbReference>
<dbReference type="PANTHER" id="PTHR47657:SF12">
    <property type="entry name" value="ZN(II)2CYS6 TRANSCRIPTION FACTOR (EUROFUNG)"/>
    <property type="match status" value="1"/>
</dbReference>
<dbReference type="Pfam" id="PF00172">
    <property type="entry name" value="Zn_clus"/>
    <property type="match status" value="1"/>
</dbReference>
<feature type="compositionally biased region" description="Polar residues" evidence="2">
    <location>
        <begin position="1"/>
        <end position="24"/>
    </location>
</feature>
<dbReference type="GO" id="GO:0008270">
    <property type="term" value="F:zinc ion binding"/>
    <property type="evidence" value="ECO:0007669"/>
    <property type="project" value="InterPro"/>
</dbReference>
<feature type="compositionally biased region" description="Basic and acidic residues" evidence="2">
    <location>
        <begin position="366"/>
        <end position="375"/>
    </location>
</feature>
<dbReference type="InterPro" id="IPR021858">
    <property type="entry name" value="Fun_TF"/>
</dbReference>
<dbReference type="AlphaFoldDB" id="A0A428UXJ0"/>
<name>A0A428UXJ0_9HYPO</name>
<feature type="region of interest" description="Disordered" evidence="2">
    <location>
        <begin position="1"/>
        <end position="58"/>
    </location>
</feature>
<proteinExistence type="predicted"/>
<feature type="region of interest" description="Disordered" evidence="2">
    <location>
        <begin position="353"/>
        <end position="375"/>
    </location>
</feature>
<evidence type="ECO:0000259" key="3">
    <source>
        <dbReference type="PROSITE" id="PS50048"/>
    </source>
</evidence>
<evidence type="ECO:0000256" key="1">
    <source>
        <dbReference type="ARBA" id="ARBA00023242"/>
    </source>
</evidence>
<feature type="compositionally biased region" description="Low complexity" evidence="2">
    <location>
        <begin position="26"/>
        <end position="58"/>
    </location>
</feature>
<dbReference type="PANTHER" id="PTHR47657">
    <property type="entry name" value="STEROL REGULATORY ELEMENT-BINDING PROTEIN ECM22"/>
    <property type="match status" value="1"/>
</dbReference>
<dbReference type="Proteomes" id="UP000288429">
    <property type="component" value="Unassembled WGS sequence"/>
</dbReference>
<feature type="domain" description="Zn(2)-C6 fungal-type" evidence="3">
    <location>
        <begin position="126"/>
        <end position="156"/>
    </location>
</feature>
<dbReference type="Gene3D" id="4.10.240.10">
    <property type="entry name" value="Zn(2)-C6 fungal-type DNA-binding domain"/>
    <property type="match status" value="1"/>
</dbReference>
<accession>A0A428UXJ0</accession>
<dbReference type="CDD" id="cd00067">
    <property type="entry name" value="GAL4"/>
    <property type="match status" value="1"/>
</dbReference>
<gene>
    <name evidence="4" type="ORF">CDV31_002154</name>
</gene>
<evidence type="ECO:0000313" key="5">
    <source>
        <dbReference type="Proteomes" id="UP000288429"/>
    </source>
</evidence>
<evidence type="ECO:0000313" key="4">
    <source>
        <dbReference type="EMBL" id="RSM19023.1"/>
    </source>
</evidence>
<sequence>MAPSDSGTQKTYLPDLTQPSSQGSFPLPGTTSTSTSASHPHTPTLTPPSCSSPGRSSPVPAFDFQKQLDWVDRQLRPCLSNARYQSTGLPLWTPRLSLHFHLFITFTMAGPGGGPPRRSHTKSRKGCDTCKRRHIRCDENFPQCRNCTKHKIRCPYNDVQVPDAERSTTPDKPDLMWTPQIEAAIAEWQRTGIFPLPSLGLYPAPMPHLYSLEDLRLIYHVATLYYQLATIDANNFTLWTRHIPTLLRIGATTPYVMHALLAFSAMHIAFLTDCPLVGSLAYEHRGIALKGLQEAIGSFSRETSDAILAASLVLSWQATDWRSWTQLMQGTSSVIDAMDAWKHESQFGDFIAESSTFPTAPPSPGQDHRPSQPRPEDLEAFQRTLEQVQKVEAHLKHHKEDTTQIQHLIGFLRGSRKISPTLSIAQQFERLRPLRTWLFWMPVNYLQNYHGSPNSLVVIAHLYTVALLMERLFPEIGAAYFGSLSISPVEEIARRLMSINVSGARGELQTPLTLMEFPIDTISEFRSRMGWLHPERTPSFPQFNPPNFTVHEEMPSNESYLYGNPAFSYSTEEMPMLNASGPPPSSVSPLVLSSPYPAQQYLNVPSPAYTGAYSPASSTFEGSVAYSDTEEYSTWDMNALQGGPPTMHDSPHNYGVGMNTTTPTYPPPEDPSPYMASLTSAPSPYLSSEQFGMLPLPESPVTSSTPLPRHRHTSSMSSAPHPPSPLVQAPLMHTYEDHHRRRAT</sequence>
<keyword evidence="1" id="KW-0539">Nucleus</keyword>
<dbReference type="EMBL" id="NIZV01000016">
    <property type="protein sequence ID" value="RSM19023.1"/>
    <property type="molecule type" value="Genomic_DNA"/>
</dbReference>
<dbReference type="SMART" id="SM00066">
    <property type="entry name" value="GAL4"/>
    <property type="match status" value="1"/>
</dbReference>
<keyword evidence="5" id="KW-1185">Reference proteome</keyword>
<protein>
    <recommendedName>
        <fullName evidence="3">Zn(2)-C6 fungal-type domain-containing protein</fullName>
    </recommendedName>
</protein>
<evidence type="ECO:0000256" key="2">
    <source>
        <dbReference type="SAM" id="MobiDB-lite"/>
    </source>
</evidence>
<dbReference type="Pfam" id="PF11951">
    <property type="entry name" value="Fungal_trans_2"/>
    <property type="match status" value="1"/>
</dbReference>
<reference evidence="4 5" key="1">
    <citation type="submission" date="2017-06" db="EMBL/GenBank/DDBJ databases">
        <title>Cmopartive genomic analysis of Ambrosia Fusariam Clade fungi.</title>
        <authorList>
            <person name="Stajich J.E."/>
            <person name="Carrillo J."/>
            <person name="Kijimoto T."/>
            <person name="Eskalen A."/>
            <person name="O'Donnell K."/>
            <person name="Kasson M."/>
        </authorList>
    </citation>
    <scope>NUCLEOTIDE SEQUENCE [LARGE SCALE GENOMIC DNA]</scope>
    <source>
        <strain evidence="4 5">NRRL 20438</strain>
    </source>
</reference>
<comment type="caution">
    <text evidence="4">The sequence shown here is derived from an EMBL/GenBank/DDBJ whole genome shotgun (WGS) entry which is preliminary data.</text>
</comment>
<dbReference type="SUPFAM" id="SSF57701">
    <property type="entry name" value="Zn2/Cys6 DNA-binding domain"/>
    <property type="match status" value="1"/>
</dbReference>
<dbReference type="InterPro" id="IPR001138">
    <property type="entry name" value="Zn2Cys6_DnaBD"/>
</dbReference>
<dbReference type="GO" id="GO:0000981">
    <property type="term" value="F:DNA-binding transcription factor activity, RNA polymerase II-specific"/>
    <property type="evidence" value="ECO:0007669"/>
    <property type="project" value="InterPro"/>
</dbReference>
<organism evidence="4 5">
    <name type="scientific">Fusarium ambrosium</name>
    <dbReference type="NCBI Taxonomy" id="131363"/>
    <lineage>
        <taxon>Eukaryota</taxon>
        <taxon>Fungi</taxon>
        <taxon>Dikarya</taxon>
        <taxon>Ascomycota</taxon>
        <taxon>Pezizomycotina</taxon>
        <taxon>Sordariomycetes</taxon>
        <taxon>Hypocreomycetidae</taxon>
        <taxon>Hypocreales</taxon>
        <taxon>Nectriaceae</taxon>
        <taxon>Fusarium</taxon>
        <taxon>Fusarium solani species complex</taxon>
    </lineage>
</organism>